<proteinExistence type="predicted"/>
<gene>
    <name evidence="3" type="ORF">HB853_06620</name>
</gene>
<protein>
    <submittedName>
        <fullName evidence="3">DUF4097 domain-containing protein</fullName>
    </submittedName>
</protein>
<comment type="caution">
    <text evidence="3">The sequence shown here is derived from an EMBL/GenBank/DDBJ whole genome shotgun (WGS) entry which is preliminary data.</text>
</comment>
<dbReference type="PANTHER" id="PTHR34094">
    <property type="match status" value="1"/>
</dbReference>
<evidence type="ECO:0000259" key="2">
    <source>
        <dbReference type="Pfam" id="PF13349"/>
    </source>
</evidence>
<feature type="domain" description="DUF4097" evidence="2">
    <location>
        <begin position="52"/>
        <end position="244"/>
    </location>
</feature>
<dbReference type="InterPro" id="IPR025164">
    <property type="entry name" value="Toastrack_DUF4097"/>
</dbReference>
<reference evidence="3 4" key="1">
    <citation type="submission" date="2020-03" db="EMBL/GenBank/DDBJ databases">
        <title>Soil Listeria distribution.</title>
        <authorList>
            <person name="Liao J."/>
            <person name="Wiedmann M."/>
        </authorList>
    </citation>
    <scope>NUCLEOTIDE SEQUENCE [LARGE SCALE GENOMIC DNA]</scope>
    <source>
        <strain evidence="3 4">FSL L7-1829</strain>
    </source>
</reference>
<evidence type="ECO:0000313" key="4">
    <source>
        <dbReference type="Proteomes" id="UP000522007"/>
    </source>
</evidence>
<organism evidence="3 4">
    <name type="scientific">Listeria welshimeri</name>
    <dbReference type="NCBI Taxonomy" id="1643"/>
    <lineage>
        <taxon>Bacteria</taxon>
        <taxon>Bacillati</taxon>
        <taxon>Bacillota</taxon>
        <taxon>Bacilli</taxon>
        <taxon>Bacillales</taxon>
        <taxon>Listeriaceae</taxon>
        <taxon>Listeria</taxon>
    </lineage>
</organism>
<dbReference type="Proteomes" id="UP000522007">
    <property type="component" value="Unassembled WGS sequence"/>
</dbReference>
<dbReference type="EMBL" id="JAAROP010000004">
    <property type="protein sequence ID" value="MBC1322614.1"/>
    <property type="molecule type" value="Genomic_DNA"/>
</dbReference>
<name>A0A7X0T995_LISWE</name>
<dbReference type="Pfam" id="PF13349">
    <property type="entry name" value="DUF4097"/>
    <property type="match status" value="1"/>
</dbReference>
<evidence type="ECO:0000313" key="3">
    <source>
        <dbReference type="EMBL" id="MBC1322614.1"/>
    </source>
</evidence>
<accession>A0A7X0T995</accession>
<dbReference type="AlphaFoldDB" id="A0A7X0T995"/>
<dbReference type="Gene3D" id="2.160.20.120">
    <property type="match status" value="2"/>
</dbReference>
<feature type="region of interest" description="Disordered" evidence="1">
    <location>
        <begin position="337"/>
        <end position="365"/>
    </location>
</feature>
<evidence type="ECO:0000256" key="1">
    <source>
        <dbReference type="SAM" id="MobiDB-lite"/>
    </source>
</evidence>
<dbReference type="PANTHER" id="PTHR34094:SF1">
    <property type="entry name" value="PROTEIN FAM185A"/>
    <property type="match status" value="1"/>
</dbReference>
<sequence>MRKRHLSSKLFFAGLVLFIIGAIGVALTMKSGDMIEKGESLTKEWDLANGDISKIAFSSNHDTLVEWKESTNGKNYVELKGNYSKDDKKAIEKLKPVSDNGKTIDINVPEENNWFNFGKIYAYGQQKLTVYLTKDSKLNALQVKTNSGDLNVSNFKVEKLVTSSSSGELKVNRIVADTAKISTSSGDIDLSNTKANTALETNSGETNITKLTGDLELEGSSGDVTANGIKAKNLKIAISSGEIEFTNGVVTELAILTTSSGDISAHSKGELHVESNSGSIEVEGVTNNLTANTSSGDIEASVVETAKKIQMNTNSGEIDLKLPTDFKAIYETKSNSGSIKVPTSDTNTENRVTVKSSSGDITIEK</sequence>